<evidence type="ECO:0000313" key="15">
    <source>
        <dbReference type="Proteomes" id="UP000267251"/>
    </source>
</evidence>
<evidence type="ECO:0000256" key="2">
    <source>
        <dbReference type="ARBA" id="ARBA00003949"/>
    </source>
</evidence>
<evidence type="ECO:0000256" key="11">
    <source>
        <dbReference type="PIRSR" id="PIRSR606262-3"/>
    </source>
</evidence>
<gene>
    <name evidence="14" type="ORF">BJ684DRAFT_16345</name>
</gene>
<comment type="function">
    <text evidence="2 12">This enzyme scavenges exogenous and endogenous cytidine and 2'-deoxycytidine for UMP synthesis.</text>
</comment>
<dbReference type="Proteomes" id="UP000267251">
    <property type="component" value="Unassembled WGS sequence"/>
</dbReference>
<comment type="cofactor">
    <cofactor evidence="1 11 12">
        <name>Zn(2+)</name>
        <dbReference type="ChEBI" id="CHEBI:29105"/>
    </cofactor>
</comment>
<comment type="similarity">
    <text evidence="3 12">Belongs to the cytidine and deoxycytidylate deaminase family.</text>
</comment>
<proteinExistence type="inferred from homology"/>
<dbReference type="PANTHER" id="PTHR11644">
    <property type="entry name" value="CYTIDINE DEAMINASE"/>
    <property type="match status" value="1"/>
</dbReference>
<feature type="binding site" evidence="11">
    <location>
        <position position="97"/>
    </location>
    <ligand>
        <name>Zn(2+)</name>
        <dbReference type="ChEBI" id="CHEBI:29105"/>
        <note>catalytic</note>
    </ligand>
</feature>
<dbReference type="PROSITE" id="PS51747">
    <property type="entry name" value="CYT_DCMP_DEAMINASES_2"/>
    <property type="match status" value="1"/>
</dbReference>
<feature type="binding site" evidence="11">
    <location>
        <position position="64"/>
    </location>
    <ligand>
        <name>Zn(2+)</name>
        <dbReference type="ChEBI" id="CHEBI:29105"/>
        <note>catalytic</note>
    </ligand>
</feature>
<feature type="binding site" evidence="11">
    <location>
        <position position="100"/>
    </location>
    <ligand>
        <name>Zn(2+)</name>
        <dbReference type="ChEBI" id="CHEBI:29105"/>
        <note>catalytic</note>
    </ligand>
</feature>
<sequence length="140" mass="15126">MSDSPRPEIPETHKADMIQASLKARESSYSPYSKFRVGAALLTQDKKIYTGCNIENASFGAAICAERTAFVKAVSEGHREFIGIAVATDRADASSPCGICRQFMREFGPHLAVLLVNPDGQATPTSLAELFPMAFSPDDL</sequence>
<keyword evidence="15" id="KW-1185">Reference proteome</keyword>
<dbReference type="GO" id="GO:0055086">
    <property type="term" value="P:nucleobase-containing small molecule metabolic process"/>
    <property type="evidence" value="ECO:0007669"/>
    <property type="project" value="UniProtKB-ARBA"/>
</dbReference>
<dbReference type="InterPro" id="IPR050202">
    <property type="entry name" value="Cyt/Deoxycyt_deaminase"/>
</dbReference>
<dbReference type="GO" id="GO:0005829">
    <property type="term" value="C:cytosol"/>
    <property type="evidence" value="ECO:0007669"/>
    <property type="project" value="TreeGrafter"/>
</dbReference>
<evidence type="ECO:0000256" key="7">
    <source>
        <dbReference type="ARBA" id="ARBA00022833"/>
    </source>
</evidence>
<name>A0A4P9Y3M0_9FUNG</name>
<evidence type="ECO:0000313" key="14">
    <source>
        <dbReference type="EMBL" id="RKP13242.1"/>
    </source>
</evidence>
<dbReference type="InterPro" id="IPR016193">
    <property type="entry name" value="Cytidine_deaminase-like"/>
</dbReference>
<dbReference type="Gene3D" id="3.40.140.10">
    <property type="entry name" value="Cytidine Deaminase, domain 2"/>
    <property type="match status" value="1"/>
</dbReference>
<dbReference type="EMBL" id="KZ988073">
    <property type="protein sequence ID" value="RKP13242.1"/>
    <property type="molecule type" value="Genomic_DNA"/>
</dbReference>
<feature type="active site" description="Proton donor" evidence="10">
    <location>
        <position position="66"/>
    </location>
</feature>
<dbReference type="SUPFAM" id="SSF53927">
    <property type="entry name" value="Cytidine deaminase-like"/>
    <property type="match status" value="1"/>
</dbReference>
<dbReference type="NCBIfam" id="NF004064">
    <property type="entry name" value="PRK05578.1"/>
    <property type="match status" value="1"/>
</dbReference>
<evidence type="ECO:0000256" key="9">
    <source>
        <dbReference type="ARBA" id="ARBA00049558"/>
    </source>
</evidence>
<reference evidence="15" key="1">
    <citation type="journal article" date="2018" name="Nat. Microbiol.">
        <title>Leveraging single-cell genomics to expand the fungal tree of life.</title>
        <authorList>
            <person name="Ahrendt S.R."/>
            <person name="Quandt C.A."/>
            <person name="Ciobanu D."/>
            <person name="Clum A."/>
            <person name="Salamov A."/>
            <person name="Andreopoulos B."/>
            <person name="Cheng J.F."/>
            <person name="Woyke T."/>
            <person name="Pelin A."/>
            <person name="Henrissat B."/>
            <person name="Reynolds N.K."/>
            <person name="Benny G.L."/>
            <person name="Smith M.E."/>
            <person name="James T.Y."/>
            <person name="Grigoriev I.V."/>
        </authorList>
    </citation>
    <scope>NUCLEOTIDE SEQUENCE [LARGE SCALE GENOMIC DNA]</scope>
</reference>
<feature type="domain" description="CMP/dCMP-type deaminase" evidence="13">
    <location>
        <begin position="12"/>
        <end position="138"/>
    </location>
</feature>
<dbReference type="InterPro" id="IPR006262">
    <property type="entry name" value="Cyt_deam_tetra"/>
</dbReference>
<dbReference type="OrthoDB" id="414540at2759"/>
<keyword evidence="7 11" id="KW-0862">Zinc</keyword>
<dbReference type="NCBIfam" id="TIGR01354">
    <property type="entry name" value="cyt_deam_tetra"/>
    <property type="match status" value="1"/>
</dbReference>
<dbReference type="InterPro" id="IPR002125">
    <property type="entry name" value="CMP_dCMP_dom"/>
</dbReference>
<keyword evidence="5 11" id="KW-0479">Metal-binding</keyword>
<dbReference type="GO" id="GO:0004126">
    <property type="term" value="F:cytidine deaminase activity"/>
    <property type="evidence" value="ECO:0007669"/>
    <property type="project" value="UniProtKB-UniRule"/>
</dbReference>
<protein>
    <recommendedName>
        <fullName evidence="4 12">Cytidine deaminase</fullName>
        <ecNumber evidence="4 12">3.5.4.5</ecNumber>
    </recommendedName>
    <alternativeName>
        <fullName evidence="8 12">Cytidine aminohydrolase</fullName>
    </alternativeName>
</protein>
<keyword evidence="6 12" id="KW-0378">Hydrolase</keyword>
<evidence type="ECO:0000256" key="8">
    <source>
        <dbReference type="ARBA" id="ARBA00032005"/>
    </source>
</evidence>
<dbReference type="GO" id="GO:0008270">
    <property type="term" value="F:zinc ion binding"/>
    <property type="evidence" value="ECO:0007669"/>
    <property type="project" value="UniProtKB-UniRule"/>
</dbReference>
<dbReference type="EC" id="3.5.4.5" evidence="4 12"/>
<evidence type="ECO:0000256" key="12">
    <source>
        <dbReference type="RuleBase" id="RU364006"/>
    </source>
</evidence>
<evidence type="ECO:0000256" key="3">
    <source>
        <dbReference type="ARBA" id="ARBA00006576"/>
    </source>
</evidence>
<dbReference type="FunFam" id="3.40.140.10:FF:000008">
    <property type="entry name" value="Cytidine deaminase"/>
    <property type="match status" value="1"/>
</dbReference>
<evidence type="ECO:0000259" key="13">
    <source>
        <dbReference type="PROSITE" id="PS51747"/>
    </source>
</evidence>
<dbReference type="AlphaFoldDB" id="A0A4P9Y3M0"/>
<organism evidence="14 15">
    <name type="scientific">Piptocephalis cylindrospora</name>
    <dbReference type="NCBI Taxonomy" id="1907219"/>
    <lineage>
        <taxon>Eukaryota</taxon>
        <taxon>Fungi</taxon>
        <taxon>Fungi incertae sedis</taxon>
        <taxon>Zoopagomycota</taxon>
        <taxon>Zoopagomycotina</taxon>
        <taxon>Zoopagomycetes</taxon>
        <taxon>Zoopagales</taxon>
        <taxon>Piptocephalidaceae</taxon>
        <taxon>Piptocephalis</taxon>
    </lineage>
</organism>
<evidence type="ECO:0000256" key="1">
    <source>
        <dbReference type="ARBA" id="ARBA00001947"/>
    </source>
</evidence>
<dbReference type="CDD" id="cd01283">
    <property type="entry name" value="cytidine_deaminase"/>
    <property type="match status" value="1"/>
</dbReference>
<evidence type="ECO:0000256" key="10">
    <source>
        <dbReference type="PIRSR" id="PIRSR606262-1"/>
    </source>
</evidence>
<comment type="catalytic activity">
    <reaction evidence="9 12">
        <text>cytidine + H2O + H(+) = uridine + NH4(+)</text>
        <dbReference type="Rhea" id="RHEA:16069"/>
        <dbReference type="ChEBI" id="CHEBI:15377"/>
        <dbReference type="ChEBI" id="CHEBI:15378"/>
        <dbReference type="ChEBI" id="CHEBI:16704"/>
        <dbReference type="ChEBI" id="CHEBI:17562"/>
        <dbReference type="ChEBI" id="CHEBI:28938"/>
        <dbReference type="EC" id="3.5.4.5"/>
    </reaction>
</comment>
<accession>A0A4P9Y3M0</accession>
<evidence type="ECO:0000256" key="4">
    <source>
        <dbReference type="ARBA" id="ARBA00012783"/>
    </source>
</evidence>
<evidence type="ECO:0000256" key="5">
    <source>
        <dbReference type="ARBA" id="ARBA00022723"/>
    </source>
</evidence>
<dbReference type="GO" id="GO:0072527">
    <property type="term" value="P:pyrimidine-containing compound metabolic process"/>
    <property type="evidence" value="ECO:0007669"/>
    <property type="project" value="UniProtKB-ARBA"/>
</dbReference>
<evidence type="ECO:0000256" key="6">
    <source>
        <dbReference type="ARBA" id="ARBA00022801"/>
    </source>
</evidence>
<comment type="catalytic activity">
    <reaction evidence="12">
        <text>2'-deoxycytidine + H2O + H(+) = 2'-deoxyuridine + NH4(+)</text>
        <dbReference type="Rhea" id="RHEA:13433"/>
        <dbReference type="ChEBI" id="CHEBI:15377"/>
        <dbReference type="ChEBI" id="CHEBI:15378"/>
        <dbReference type="ChEBI" id="CHEBI:15698"/>
        <dbReference type="ChEBI" id="CHEBI:16450"/>
        <dbReference type="ChEBI" id="CHEBI:28938"/>
        <dbReference type="EC" id="3.5.4.5"/>
    </reaction>
</comment>
<dbReference type="PANTHER" id="PTHR11644:SF2">
    <property type="entry name" value="CYTIDINE DEAMINASE"/>
    <property type="match status" value="1"/>
</dbReference>
<dbReference type="Pfam" id="PF00383">
    <property type="entry name" value="dCMP_cyt_deam_1"/>
    <property type="match status" value="1"/>
</dbReference>